<evidence type="ECO:0000256" key="3">
    <source>
        <dbReference type="SAM" id="Phobius"/>
    </source>
</evidence>
<dbReference type="OrthoDB" id="9802676at2"/>
<name>A0A429ZE31_9ENTE</name>
<sequence>MLHHCRAKPYIILEQGNIEVTEHVCTGHAETTLVQQASRIYEKDFLITCTLYTTVVPCVVCSGAIYWANIGFWNKH</sequence>
<dbReference type="GO" id="GO:0016787">
    <property type="term" value="F:hydrolase activity"/>
    <property type="evidence" value="ECO:0007669"/>
    <property type="project" value="InterPro"/>
</dbReference>
<dbReference type="EMBL" id="NGJT01000019">
    <property type="protein sequence ID" value="RST91948.1"/>
    <property type="molecule type" value="Genomic_DNA"/>
</dbReference>
<dbReference type="PROSITE" id="PS51747">
    <property type="entry name" value="CYT_DCMP_DEAMINASES_2"/>
    <property type="match status" value="1"/>
</dbReference>
<reference evidence="5 6" key="1">
    <citation type="submission" date="2017-05" db="EMBL/GenBank/DDBJ databases">
        <title>Vagococcus spp. assemblies.</title>
        <authorList>
            <person name="Gulvik C.A."/>
        </authorList>
    </citation>
    <scope>NUCLEOTIDE SEQUENCE [LARGE SCALE GENOMIC DNA]</scope>
    <source>
        <strain evidence="5 6">SS1994</strain>
    </source>
</reference>
<gene>
    <name evidence="5" type="ORF">CBF36_09505</name>
</gene>
<keyword evidence="3" id="KW-0812">Transmembrane</keyword>
<dbReference type="InterPro" id="IPR002125">
    <property type="entry name" value="CMP_dCMP_dom"/>
</dbReference>
<evidence type="ECO:0000256" key="2">
    <source>
        <dbReference type="ARBA" id="ARBA00022833"/>
    </source>
</evidence>
<proteinExistence type="predicted"/>
<dbReference type="InterPro" id="IPR016193">
    <property type="entry name" value="Cytidine_deaminase-like"/>
</dbReference>
<dbReference type="Pfam" id="PF00383">
    <property type="entry name" value="dCMP_cyt_deam_1"/>
    <property type="match status" value="1"/>
</dbReference>
<evidence type="ECO:0000259" key="4">
    <source>
        <dbReference type="PROSITE" id="PS51747"/>
    </source>
</evidence>
<dbReference type="GO" id="GO:0008270">
    <property type="term" value="F:zinc ion binding"/>
    <property type="evidence" value="ECO:0007669"/>
    <property type="project" value="InterPro"/>
</dbReference>
<dbReference type="SUPFAM" id="SSF53927">
    <property type="entry name" value="Cytidine deaminase-like"/>
    <property type="match status" value="1"/>
</dbReference>
<evidence type="ECO:0000256" key="1">
    <source>
        <dbReference type="ARBA" id="ARBA00022723"/>
    </source>
</evidence>
<feature type="domain" description="CMP/dCMP-type deaminase" evidence="4">
    <location>
        <begin position="1"/>
        <end position="76"/>
    </location>
</feature>
<accession>A0A429ZE31</accession>
<feature type="transmembrane region" description="Helical" evidence="3">
    <location>
        <begin position="45"/>
        <end position="68"/>
    </location>
</feature>
<dbReference type="AlphaFoldDB" id="A0A429ZE31"/>
<comment type="caution">
    <text evidence="5">The sequence shown here is derived from an EMBL/GenBank/DDBJ whole genome shotgun (WGS) entry which is preliminary data.</text>
</comment>
<keyword evidence="6" id="KW-1185">Reference proteome</keyword>
<evidence type="ECO:0000313" key="5">
    <source>
        <dbReference type="EMBL" id="RST91948.1"/>
    </source>
</evidence>
<keyword evidence="3" id="KW-1133">Transmembrane helix</keyword>
<dbReference type="PROSITE" id="PS00903">
    <property type="entry name" value="CYT_DCMP_DEAMINASES_1"/>
    <property type="match status" value="1"/>
</dbReference>
<keyword evidence="2" id="KW-0862">Zinc</keyword>
<dbReference type="Gene3D" id="3.40.140.10">
    <property type="entry name" value="Cytidine Deaminase, domain 2"/>
    <property type="match status" value="1"/>
</dbReference>
<dbReference type="Proteomes" id="UP000288490">
    <property type="component" value="Unassembled WGS sequence"/>
</dbReference>
<organism evidence="5 6">
    <name type="scientific">Vagococcus bubulae</name>
    <dbReference type="NCBI Taxonomy" id="1977868"/>
    <lineage>
        <taxon>Bacteria</taxon>
        <taxon>Bacillati</taxon>
        <taxon>Bacillota</taxon>
        <taxon>Bacilli</taxon>
        <taxon>Lactobacillales</taxon>
        <taxon>Enterococcaceae</taxon>
        <taxon>Vagococcus</taxon>
    </lineage>
</organism>
<evidence type="ECO:0000313" key="6">
    <source>
        <dbReference type="Proteomes" id="UP000288490"/>
    </source>
</evidence>
<keyword evidence="3" id="KW-0472">Membrane</keyword>
<dbReference type="InterPro" id="IPR016192">
    <property type="entry name" value="APOBEC/CMP_deaminase_Zn-bd"/>
</dbReference>
<keyword evidence="1" id="KW-0479">Metal-binding</keyword>
<protein>
    <recommendedName>
        <fullName evidence="4">CMP/dCMP-type deaminase domain-containing protein</fullName>
    </recommendedName>
</protein>